<accession>A0A4R2I7W5</accession>
<keyword evidence="3" id="KW-0808">Transferase</keyword>
<dbReference type="PANTHER" id="PTHR43464">
    <property type="entry name" value="METHYLTRANSFERASE"/>
    <property type="match status" value="1"/>
</dbReference>
<evidence type="ECO:0000259" key="2">
    <source>
        <dbReference type="Pfam" id="PF08241"/>
    </source>
</evidence>
<dbReference type="Pfam" id="PF08241">
    <property type="entry name" value="Methyltransf_11"/>
    <property type="match status" value="1"/>
</dbReference>
<comment type="caution">
    <text evidence="3">The sequence shown here is derived from an EMBL/GenBank/DDBJ whole genome shotgun (WGS) entry which is preliminary data.</text>
</comment>
<dbReference type="SUPFAM" id="SSF53335">
    <property type="entry name" value="S-adenosyl-L-methionine-dependent methyltransferases"/>
    <property type="match status" value="1"/>
</dbReference>
<dbReference type="EMBL" id="SLWR01000018">
    <property type="protein sequence ID" value="TCO40187.1"/>
    <property type="molecule type" value="Genomic_DNA"/>
</dbReference>
<protein>
    <submittedName>
        <fullName evidence="3">3-demethylubiquinone-9 3-methyltransferase</fullName>
    </submittedName>
</protein>
<keyword evidence="4" id="KW-1185">Reference proteome</keyword>
<gene>
    <name evidence="3" type="ORF">EV646_118101</name>
</gene>
<feature type="domain" description="Methyltransferase type 11" evidence="2">
    <location>
        <begin position="55"/>
        <end position="150"/>
    </location>
</feature>
<organism evidence="3 4">
    <name type="scientific">Kribbella antiqua</name>
    <dbReference type="NCBI Taxonomy" id="2512217"/>
    <lineage>
        <taxon>Bacteria</taxon>
        <taxon>Bacillati</taxon>
        <taxon>Actinomycetota</taxon>
        <taxon>Actinomycetes</taxon>
        <taxon>Propionibacteriales</taxon>
        <taxon>Kribbellaceae</taxon>
        <taxon>Kribbella</taxon>
    </lineage>
</organism>
<dbReference type="Proteomes" id="UP000295573">
    <property type="component" value="Unassembled WGS sequence"/>
</dbReference>
<keyword evidence="1" id="KW-0831">Ubiquinone biosynthesis</keyword>
<dbReference type="NCBIfam" id="TIGR01983">
    <property type="entry name" value="UbiG"/>
    <property type="match status" value="1"/>
</dbReference>
<evidence type="ECO:0000313" key="3">
    <source>
        <dbReference type="EMBL" id="TCO40187.1"/>
    </source>
</evidence>
<dbReference type="InterPro" id="IPR029063">
    <property type="entry name" value="SAM-dependent_MTases_sf"/>
</dbReference>
<dbReference type="AlphaFoldDB" id="A0A4R2I7W5"/>
<dbReference type="GO" id="GO:0010420">
    <property type="term" value="F:polyprenyldihydroxybenzoate methyltransferase activity"/>
    <property type="evidence" value="ECO:0007669"/>
    <property type="project" value="InterPro"/>
</dbReference>
<proteinExistence type="predicted"/>
<evidence type="ECO:0000313" key="4">
    <source>
        <dbReference type="Proteomes" id="UP000295573"/>
    </source>
</evidence>
<reference evidence="3 4" key="1">
    <citation type="journal article" date="2015" name="Stand. Genomic Sci.">
        <title>Genomic Encyclopedia of Bacterial and Archaeal Type Strains, Phase III: the genomes of soil and plant-associated and newly described type strains.</title>
        <authorList>
            <person name="Whitman W.B."/>
            <person name="Woyke T."/>
            <person name="Klenk H.P."/>
            <person name="Zhou Y."/>
            <person name="Lilburn T.G."/>
            <person name="Beck B.J."/>
            <person name="De Vos P."/>
            <person name="Vandamme P."/>
            <person name="Eisen J.A."/>
            <person name="Garrity G."/>
            <person name="Hugenholtz P."/>
            <person name="Kyrpides N.C."/>
        </authorList>
    </citation>
    <scope>NUCLEOTIDE SEQUENCE [LARGE SCALE GENOMIC DNA]</scope>
    <source>
        <strain evidence="3 4">VKM Ac-2541</strain>
    </source>
</reference>
<dbReference type="InterPro" id="IPR013216">
    <property type="entry name" value="Methyltransf_11"/>
</dbReference>
<dbReference type="Gene3D" id="3.40.50.150">
    <property type="entry name" value="Vaccinia Virus protein VP39"/>
    <property type="match status" value="1"/>
</dbReference>
<dbReference type="GO" id="GO:0061542">
    <property type="term" value="F:3-demethylubiquinol 3-O-methyltransferase activity"/>
    <property type="evidence" value="ECO:0007669"/>
    <property type="project" value="InterPro"/>
</dbReference>
<dbReference type="InterPro" id="IPR010233">
    <property type="entry name" value="UbiG_MeTrfase"/>
</dbReference>
<dbReference type="GO" id="GO:0032259">
    <property type="term" value="P:methylation"/>
    <property type="evidence" value="ECO:0007669"/>
    <property type="project" value="UniProtKB-KW"/>
</dbReference>
<dbReference type="PANTHER" id="PTHR43464:SF23">
    <property type="entry name" value="JUVENILE HORMONE ACID O-METHYLTRANSFERASE"/>
    <property type="match status" value="1"/>
</dbReference>
<keyword evidence="3" id="KW-0830">Ubiquinone</keyword>
<sequence length="261" mass="28987">MVAIDNGIYERLGESWWDEDCPLNVLQGSFTPGRFGYFRAVLDRLGKEAIGLRAVDIGCGGGFLAEEFTRLGCEVVGVDPSAVSIRTARRHADISSLQIEYAVAAGERLPLADESFDVAYCCDVLEHVPDLDLVIAETARVLKPGGVYLFDTINRTVASKVLAIKVMQEWRLTRITDARLHCWSMFIKPAELATTLRRHGMHLHEITGLGPRAGKATLMRSYLQARQGRMSYGQLSRLMNVGEIRRTTVSYMGYATKTLTT</sequence>
<name>A0A4R2I7W5_9ACTN</name>
<dbReference type="CDD" id="cd02440">
    <property type="entry name" value="AdoMet_MTases"/>
    <property type="match status" value="1"/>
</dbReference>
<evidence type="ECO:0000256" key="1">
    <source>
        <dbReference type="ARBA" id="ARBA00022688"/>
    </source>
</evidence>
<keyword evidence="3" id="KW-0489">Methyltransferase</keyword>